<evidence type="ECO:0000313" key="2">
    <source>
        <dbReference type="Proteomes" id="UP000277928"/>
    </source>
</evidence>
<name>A0A3P6T2A7_LITSI</name>
<proteinExistence type="predicted"/>
<organism evidence="1 2">
    <name type="scientific">Litomosoides sigmodontis</name>
    <name type="common">Filarial nematode worm</name>
    <dbReference type="NCBI Taxonomy" id="42156"/>
    <lineage>
        <taxon>Eukaryota</taxon>
        <taxon>Metazoa</taxon>
        <taxon>Ecdysozoa</taxon>
        <taxon>Nematoda</taxon>
        <taxon>Chromadorea</taxon>
        <taxon>Rhabditida</taxon>
        <taxon>Spirurina</taxon>
        <taxon>Spiruromorpha</taxon>
        <taxon>Filarioidea</taxon>
        <taxon>Onchocercidae</taxon>
        <taxon>Litomosoides</taxon>
    </lineage>
</organism>
<keyword evidence="2" id="KW-1185">Reference proteome</keyword>
<protein>
    <submittedName>
        <fullName evidence="1">Uncharacterized protein</fullName>
    </submittedName>
</protein>
<dbReference type="Proteomes" id="UP000277928">
    <property type="component" value="Unassembled WGS sequence"/>
</dbReference>
<gene>
    <name evidence="1" type="ORF">NLS_LOCUS5514</name>
</gene>
<evidence type="ECO:0000313" key="1">
    <source>
        <dbReference type="EMBL" id="VDK81936.1"/>
    </source>
</evidence>
<reference evidence="1 2" key="1">
    <citation type="submission" date="2018-08" db="EMBL/GenBank/DDBJ databases">
        <authorList>
            <person name="Laetsch R D."/>
            <person name="Stevens L."/>
            <person name="Kumar S."/>
            <person name="Blaxter L. M."/>
        </authorList>
    </citation>
    <scope>NUCLEOTIDE SEQUENCE [LARGE SCALE GENOMIC DNA]</scope>
</reference>
<dbReference type="AlphaFoldDB" id="A0A3P6T2A7"/>
<dbReference type="EMBL" id="UYRX01000420">
    <property type="protein sequence ID" value="VDK81936.1"/>
    <property type="molecule type" value="Genomic_DNA"/>
</dbReference>
<accession>A0A3P6T2A7</accession>
<sequence length="86" mass="9307">MEGMQALKSVLSFRGVVWNYPFQISVVSDDSEMKELDEVVVLKGNDEASINDNALSDLDVVIVGEVTVSGDSDKASVNDNVWSSDP</sequence>